<dbReference type="SUPFAM" id="SSF49879">
    <property type="entry name" value="SMAD/FHA domain"/>
    <property type="match status" value="1"/>
</dbReference>
<dbReference type="PANTHER" id="PTHR15715">
    <property type="entry name" value="CENTROSOMAL PROTEIN OF 170 KDA"/>
    <property type="match status" value="1"/>
</dbReference>
<dbReference type="PANTHER" id="PTHR15715:SF47">
    <property type="entry name" value="FHA DOMAIN-CONTAINING PROTEIN"/>
    <property type="match status" value="1"/>
</dbReference>
<dbReference type="Proteomes" id="UP001347796">
    <property type="component" value="Unassembled WGS sequence"/>
</dbReference>
<comment type="caution">
    <text evidence="2">The sequence shown here is derived from an EMBL/GenBank/DDBJ whole genome shotgun (WGS) entry which is preliminary data.</text>
</comment>
<dbReference type="AlphaFoldDB" id="A0AAN8JUI5"/>
<dbReference type="Gene3D" id="2.60.200.20">
    <property type="match status" value="1"/>
</dbReference>
<dbReference type="EMBL" id="JAZGQO010000007">
    <property type="protein sequence ID" value="KAK6182364.1"/>
    <property type="molecule type" value="Genomic_DNA"/>
</dbReference>
<name>A0AAN8JUI5_PATCE</name>
<dbReference type="PROSITE" id="PS50006">
    <property type="entry name" value="FHA_DOMAIN"/>
    <property type="match status" value="1"/>
</dbReference>
<gene>
    <name evidence="2" type="ORF">SNE40_010071</name>
</gene>
<reference evidence="2 3" key="1">
    <citation type="submission" date="2024-01" db="EMBL/GenBank/DDBJ databases">
        <title>The genome of the rayed Mediterranean limpet Patella caerulea (Linnaeus, 1758).</title>
        <authorList>
            <person name="Anh-Thu Weber A."/>
            <person name="Halstead-Nussloch G."/>
        </authorList>
    </citation>
    <scope>NUCLEOTIDE SEQUENCE [LARGE SCALE GENOMIC DNA]</scope>
    <source>
        <strain evidence="2">AATW-2023a</strain>
        <tissue evidence="2">Whole specimen</tissue>
    </source>
</reference>
<protein>
    <recommendedName>
        <fullName evidence="1">FHA domain-containing protein</fullName>
    </recommendedName>
</protein>
<dbReference type="InterPro" id="IPR051176">
    <property type="entry name" value="Cent_Immune-Sig_Mod"/>
</dbReference>
<dbReference type="InterPro" id="IPR000253">
    <property type="entry name" value="FHA_dom"/>
</dbReference>
<evidence type="ECO:0000259" key="1">
    <source>
        <dbReference type="PROSITE" id="PS50006"/>
    </source>
</evidence>
<organism evidence="2 3">
    <name type="scientific">Patella caerulea</name>
    <name type="common">Rayed Mediterranean limpet</name>
    <dbReference type="NCBI Taxonomy" id="87958"/>
    <lineage>
        <taxon>Eukaryota</taxon>
        <taxon>Metazoa</taxon>
        <taxon>Spiralia</taxon>
        <taxon>Lophotrochozoa</taxon>
        <taxon>Mollusca</taxon>
        <taxon>Gastropoda</taxon>
        <taxon>Patellogastropoda</taxon>
        <taxon>Patelloidea</taxon>
        <taxon>Patellidae</taxon>
        <taxon>Patella</taxon>
    </lineage>
</organism>
<keyword evidence="3" id="KW-1185">Reference proteome</keyword>
<dbReference type="InterPro" id="IPR008984">
    <property type="entry name" value="SMAD_FHA_dom_sf"/>
</dbReference>
<dbReference type="Pfam" id="PF00498">
    <property type="entry name" value="FHA"/>
    <property type="match status" value="1"/>
</dbReference>
<accession>A0AAN8JUI5</accession>
<sequence length="181" mass="21963">MDHEYMSRKNKIKIFQLRVDSRWHGEPVKLLEFLCFLCVYDEYLIYWNHMLYLTGFLYFVYYGECWSNWNDMLYFQELDQEPLPDDWYLVESNGHRSRIPRTMLFMGREHCDVQVKSDTVDKRHAVLTYDVFLSKFKIKDLSSINKTYVNSTRIQEQEYVTLNHMDTVQLGHDILLLQSKC</sequence>
<dbReference type="SMART" id="SM00240">
    <property type="entry name" value="FHA"/>
    <property type="match status" value="1"/>
</dbReference>
<proteinExistence type="predicted"/>
<feature type="domain" description="FHA" evidence="1">
    <location>
        <begin position="104"/>
        <end position="154"/>
    </location>
</feature>
<evidence type="ECO:0000313" key="2">
    <source>
        <dbReference type="EMBL" id="KAK6182364.1"/>
    </source>
</evidence>
<evidence type="ECO:0000313" key="3">
    <source>
        <dbReference type="Proteomes" id="UP001347796"/>
    </source>
</evidence>